<keyword evidence="8" id="KW-1185">Reference proteome</keyword>
<dbReference type="PANTHER" id="PTHR43078">
    <property type="entry name" value="UDP-GLUCURONIC ACID DECARBOXYLASE-RELATED"/>
    <property type="match status" value="1"/>
</dbReference>
<name>A0ABY6MWL8_9BURK</name>
<keyword evidence="3" id="KW-0520">NAD</keyword>
<dbReference type="EMBL" id="CP110257">
    <property type="protein sequence ID" value="UZD56423.1"/>
    <property type="molecule type" value="Genomic_DNA"/>
</dbReference>
<evidence type="ECO:0000256" key="3">
    <source>
        <dbReference type="ARBA" id="ARBA00023027"/>
    </source>
</evidence>
<feature type="domain" description="NAD-dependent epimerase/dehydratase" evidence="6">
    <location>
        <begin position="6"/>
        <end position="235"/>
    </location>
</feature>
<evidence type="ECO:0000313" key="7">
    <source>
        <dbReference type="EMBL" id="UZD56423.1"/>
    </source>
</evidence>
<evidence type="ECO:0000256" key="4">
    <source>
        <dbReference type="ARBA" id="ARBA00023239"/>
    </source>
</evidence>
<dbReference type="InterPro" id="IPR036291">
    <property type="entry name" value="NAD(P)-bd_dom_sf"/>
</dbReference>
<reference evidence="7" key="1">
    <citation type="submission" date="2022-10" db="EMBL/GenBank/DDBJ databases">
        <title>Complete genome sequence of Schlegelella aquatica LMG 23380.</title>
        <authorList>
            <person name="Musilova J."/>
            <person name="Kourilova X."/>
            <person name="Bezdicek M."/>
            <person name="Hermankova K."/>
            <person name="Obruca S."/>
            <person name="Sedlar K."/>
        </authorList>
    </citation>
    <scope>NUCLEOTIDE SEQUENCE</scope>
    <source>
        <strain evidence="7">LMG 23380</strain>
    </source>
</reference>
<feature type="compositionally biased region" description="Pro residues" evidence="5">
    <location>
        <begin position="326"/>
        <end position="335"/>
    </location>
</feature>
<sequence>MDPRDVIVAGGAGFLGSHLVDRLIEAGHRIRVLDNFSTGSPDNIAHLRGHRRFTLTVHDVIRPLLLDADGIFNFACPASPEHYQRDPVHTTLSSALGVHHMLEEARRCGARLFQSSTSEVYGDPEVHPQVESYRGHVNMLGPRSCYDEGKRCAETMCFAYHRQYGTPVRIARIFNTYGPRMQPGDGRVVSNFIVQALRGDDITIYGEGQQTRSFCYVDDLVDGILRLMDSDVEGPLNLGNPRESTILELAELVLRLTRSRSKLVHKPLPADDPKRRCPDISRAKRLLHWEPRVPLEDGLKETVAYFRQRLGLGAVSVAVGARVPRPPGTAVPLPPMLGRRAASRDEGLRT</sequence>
<dbReference type="InterPro" id="IPR001509">
    <property type="entry name" value="Epimerase_deHydtase"/>
</dbReference>
<keyword evidence="4" id="KW-0456">Lyase</keyword>
<evidence type="ECO:0000256" key="5">
    <source>
        <dbReference type="SAM" id="MobiDB-lite"/>
    </source>
</evidence>
<gene>
    <name evidence="7" type="ORF">OMP39_04640</name>
</gene>
<accession>A0ABY6MWL8</accession>
<dbReference type="RefSeq" id="WP_264894440.1">
    <property type="nucleotide sequence ID" value="NZ_CP110257.1"/>
</dbReference>
<evidence type="ECO:0000256" key="1">
    <source>
        <dbReference type="ARBA" id="ARBA00001911"/>
    </source>
</evidence>
<dbReference type="CDD" id="cd05230">
    <property type="entry name" value="UGD_SDR_e"/>
    <property type="match status" value="1"/>
</dbReference>
<proteinExistence type="predicted"/>
<dbReference type="InterPro" id="IPR044516">
    <property type="entry name" value="UXS-like"/>
</dbReference>
<protein>
    <submittedName>
        <fullName evidence="7">SDR family oxidoreductase</fullName>
    </submittedName>
</protein>
<organism evidence="7 8">
    <name type="scientific">Caldimonas aquatica</name>
    <dbReference type="NCBI Taxonomy" id="376175"/>
    <lineage>
        <taxon>Bacteria</taxon>
        <taxon>Pseudomonadati</taxon>
        <taxon>Pseudomonadota</taxon>
        <taxon>Betaproteobacteria</taxon>
        <taxon>Burkholderiales</taxon>
        <taxon>Sphaerotilaceae</taxon>
        <taxon>Caldimonas</taxon>
    </lineage>
</organism>
<feature type="region of interest" description="Disordered" evidence="5">
    <location>
        <begin position="326"/>
        <end position="350"/>
    </location>
</feature>
<dbReference type="Proteomes" id="UP001163266">
    <property type="component" value="Chromosome"/>
</dbReference>
<dbReference type="PANTHER" id="PTHR43078:SF6">
    <property type="entry name" value="UDP-GLUCURONIC ACID DECARBOXYLASE 1"/>
    <property type="match status" value="1"/>
</dbReference>
<keyword evidence="2" id="KW-0210">Decarboxylase</keyword>
<evidence type="ECO:0000313" key="8">
    <source>
        <dbReference type="Proteomes" id="UP001163266"/>
    </source>
</evidence>
<dbReference type="Gene3D" id="3.40.50.720">
    <property type="entry name" value="NAD(P)-binding Rossmann-like Domain"/>
    <property type="match status" value="2"/>
</dbReference>
<comment type="cofactor">
    <cofactor evidence="1">
        <name>NAD(+)</name>
        <dbReference type="ChEBI" id="CHEBI:57540"/>
    </cofactor>
</comment>
<evidence type="ECO:0000259" key="6">
    <source>
        <dbReference type="Pfam" id="PF01370"/>
    </source>
</evidence>
<evidence type="ECO:0000256" key="2">
    <source>
        <dbReference type="ARBA" id="ARBA00022793"/>
    </source>
</evidence>
<dbReference type="Pfam" id="PF01370">
    <property type="entry name" value="Epimerase"/>
    <property type="match status" value="1"/>
</dbReference>
<dbReference type="SUPFAM" id="SSF51735">
    <property type="entry name" value="NAD(P)-binding Rossmann-fold domains"/>
    <property type="match status" value="1"/>
</dbReference>